<reference evidence="5" key="1">
    <citation type="journal article" date="2021" name="Nat. Commun.">
        <title>Genetic determinants of endophytism in the Arabidopsis root mycobiome.</title>
        <authorList>
            <person name="Mesny F."/>
            <person name="Miyauchi S."/>
            <person name="Thiergart T."/>
            <person name="Pickel B."/>
            <person name="Atanasova L."/>
            <person name="Karlsson M."/>
            <person name="Huettel B."/>
            <person name="Barry K.W."/>
            <person name="Haridas S."/>
            <person name="Chen C."/>
            <person name="Bauer D."/>
            <person name="Andreopoulos W."/>
            <person name="Pangilinan J."/>
            <person name="LaButti K."/>
            <person name="Riley R."/>
            <person name="Lipzen A."/>
            <person name="Clum A."/>
            <person name="Drula E."/>
            <person name="Henrissat B."/>
            <person name="Kohler A."/>
            <person name="Grigoriev I.V."/>
            <person name="Martin F.M."/>
            <person name="Hacquard S."/>
        </authorList>
    </citation>
    <scope>NUCLEOTIDE SEQUENCE</scope>
    <source>
        <strain evidence="5">MPI-CAGE-AT-0023</strain>
    </source>
</reference>
<evidence type="ECO:0000256" key="4">
    <source>
        <dbReference type="SAM" id="MobiDB-lite"/>
    </source>
</evidence>
<organism evidence="5 6">
    <name type="scientific">Fusarium redolens</name>
    <dbReference type="NCBI Taxonomy" id="48865"/>
    <lineage>
        <taxon>Eukaryota</taxon>
        <taxon>Fungi</taxon>
        <taxon>Dikarya</taxon>
        <taxon>Ascomycota</taxon>
        <taxon>Pezizomycotina</taxon>
        <taxon>Sordariomycetes</taxon>
        <taxon>Hypocreomycetidae</taxon>
        <taxon>Hypocreales</taxon>
        <taxon>Nectriaceae</taxon>
        <taxon>Fusarium</taxon>
        <taxon>Fusarium redolens species complex</taxon>
    </lineage>
</organism>
<dbReference type="Pfam" id="PF13857">
    <property type="entry name" value="Ank_5"/>
    <property type="match status" value="1"/>
</dbReference>
<feature type="compositionally biased region" description="Basic residues" evidence="4">
    <location>
        <begin position="585"/>
        <end position="595"/>
    </location>
</feature>
<evidence type="ECO:0000313" key="5">
    <source>
        <dbReference type="EMBL" id="KAH7232241.1"/>
    </source>
</evidence>
<keyword evidence="1" id="KW-0677">Repeat</keyword>
<dbReference type="EMBL" id="JAGMUX010000019">
    <property type="protein sequence ID" value="KAH7232241.1"/>
    <property type="molecule type" value="Genomic_DNA"/>
</dbReference>
<dbReference type="InterPro" id="IPR036770">
    <property type="entry name" value="Ankyrin_rpt-contain_sf"/>
</dbReference>
<feature type="repeat" description="ANK" evidence="3">
    <location>
        <begin position="364"/>
        <end position="403"/>
    </location>
</feature>
<feature type="repeat" description="ANK" evidence="3">
    <location>
        <begin position="331"/>
        <end position="363"/>
    </location>
</feature>
<gene>
    <name evidence="5" type="ORF">BKA55DRAFT_580879</name>
</gene>
<dbReference type="PANTHER" id="PTHR24198">
    <property type="entry name" value="ANKYRIN REPEAT AND PROTEIN KINASE DOMAIN-CONTAINING PROTEIN"/>
    <property type="match status" value="1"/>
</dbReference>
<dbReference type="RefSeq" id="XP_046043901.1">
    <property type="nucleotide sequence ID" value="XM_046193992.1"/>
</dbReference>
<sequence>MDYIAGLPLELFLQIIEYLGSLRDLSSLTRCARHTCWRASQTLFNITFAGCCKFRRPELVFQRFAFRAIRLDSQRMMQWLVYHELSSRLNDFVPQLKLKNITYLHLSIIGDAPHVASHLIKLGTDLWEPGEGYPDLTPLCLAVAQPHNKTLLDAGLRIACGYSLPRATEYLLTRGADPNRLSRFGLAAIHLATMKKVPWRSFRGICYLLDGRDDLYTRWESMLNNTLYQLLRYGGDPNLKSAVSRMHHCQHTCWRSADCSHRGQGVLHFACGSGNEKMVELLLRNRADPGLYDDEGYLPLFSALSQDHAGIAICLLRDHVEPGHLVVVQTSQSTTLHVACRFASPNVVEFLLDRRANPNVSNSHGKTPLHEVVYQNCPELEDRVIQTLQLLSDHGASPDIESEQFATARDIGIMCLSPRIREMFTTPPLKDVPIPRSRLRASKLKAPVSRAPSTGGILAQHHNTQLDADSNDPFPSLGNSSTIQDGDAKFNKPQALWFDKPVIEQLFTSKSSSLGLCDNVARQVPLAAKSSAEEVDSKQKVPEVVENAQGAFITSSSAKFWGSFSPQPHQDSRPAPELIGETKSPRHKNQKKKKWVALDIV</sequence>
<feature type="repeat" description="ANK" evidence="3">
    <location>
        <begin position="262"/>
        <end position="294"/>
    </location>
</feature>
<dbReference type="AlphaFoldDB" id="A0A9P9JT07"/>
<protein>
    <submittedName>
        <fullName evidence="5">Ankyrin repeat-containing domain protein</fullName>
    </submittedName>
</protein>
<dbReference type="OrthoDB" id="539213at2759"/>
<accession>A0A9P9JT07</accession>
<dbReference type="PROSITE" id="PS50297">
    <property type="entry name" value="ANK_REP_REGION"/>
    <property type="match status" value="2"/>
</dbReference>
<dbReference type="GeneID" id="70223946"/>
<name>A0A9P9JT07_FUSRE</name>
<dbReference type="Proteomes" id="UP000720189">
    <property type="component" value="Unassembled WGS sequence"/>
</dbReference>
<evidence type="ECO:0000256" key="2">
    <source>
        <dbReference type="ARBA" id="ARBA00023043"/>
    </source>
</evidence>
<dbReference type="PROSITE" id="PS50088">
    <property type="entry name" value="ANK_REPEAT"/>
    <property type="match status" value="3"/>
</dbReference>
<comment type="caution">
    <text evidence="5">The sequence shown here is derived from an EMBL/GenBank/DDBJ whole genome shotgun (WGS) entry which is preliminary data.</text>
</comment>
<keyword evidence="6" id="KW-1185">Reference proteome</keyword>
<dbReference type="Gene3D" id="1.25.40.20">
    <property type="entry name" value="Ankyrin repeat-containing domain"/>
    <property type="match status" value="1"/>
</dbReference>
<dbReference type="PANTHER" id="PTHR24198:SF165">
    <property type="entry name" value="ANKYRIN REPEAT-CONTAINING PROTEIN-RELATED"/>
    <property type="match status" value="1"/>
</dbReference>
<keyword evidence="2 3" id="KW-0040">ANK repeat</keyword>
<evidence type="ECO:0000256" key="1">
    <source>
        <dbReference type="ARBA" id="ARBA00022737"/>
    </source>
</evidence>
<dbReference type="InterPro" id="IPR002110">
    <property type="entry name" value="Ankyrin_rpt"/>
</dbReference>
<dbReference type="Pfam" id="PF12796">
    <property type="entry name" value="Ank_2"/>
    <property type="match status" value="1"/>
</dbReference>
<evidence type="ECO:0000256" key="3">
    <source>
        <dbReference type="PROSITE-ProRule" id="PRU00023"/>
    </source>
</evidence>
<evidence type="ECO:0000313" key="6">
    <source>
        <dbReference type="Proteomes" id="UP000720189"/>
    </source>
</evidence>
<dbReference type="SMART" id="SM00248">
    <property type="entry name" value="ANK"/>
    <property type="match status" value="7"/>
</dbReference>
<feature type="region of interest" description="Disordered" evidence="4">
    <location>
        <begin position="562"/>
        <end position="601"/>
    </location>
</feature>
<dbReference type="SUPFAM" id="SSF48403">
    <property type="entry name" value="Ankyrin repeat"/>
    <property type="match status" value="2"/>
</dbReference>
<proteinExistence type="predicted"/>